<evidence type="ECO:0000256" key="4">
    <source>
        <dbReference type="ARBA" id="ARBA00023125"/>
    </source>
</evidence>
<gene>
    <name evidence="9" type="ORF">HNQ79_003869</name>
</gene>
<dbReference type="SUPFAM" id="SSF48452">
    <property type="entry name" value="TPR-like"/>
    <property type="match status" value="2"/>
</dbReference>
<feature type="compositionally biased region" description="Low complexity" evidence="7">
    <location>
        <begin position="302"/>
        <end position="324"/>
    </location>
</feature>
<evidence type="ECO:0000313" key="9">
    <source>
        <dbReference type="EMBL" id="MBB6437386.1"/>
    </source>
</evidence>
<proteinExistence type="inferred from homology"/>
<dbReference type="RefSeq" id="WP_185032638.1">
    <property type="nucleotide sequence ID" value="NZ_BNBN01000003.1"/>
</dbReference>
<dbReference type="AlphaFoldDB" id="A0A7X0LRV9"/>
<dbReference type="Proteomes" id="UP000540423">
    <property type="component" value="Unassembled WGS sequence"/>
</dbReference>
<dbReference type="GO" id="GO:0043531">
    <property type="term" value="F:ADP binding"/>
    <property type="evidence" value="ECO:0007669"/>
    <property type="project" value="InterPro"/>
</dbReference>
<dbReference type="GO" id="GO:0003677">
    <property type="term" value="F:DNA binding"/>
    <property type="evidence" value="ECO:0007669"/>
    <property type="project" value="UniProtKB-UniRule"/>
</dbReference>
<dbReference type="GO" id="GO:0000160">
    <property type="term" value="P:phosphorelay signal transduction system"/>
    <property type="evidence" value="ECO:0007669"/>
    <property type="project" value="UniProtKB-KW"/>
</dbReference>
<accession>A0A7X0LRV9</accession>
<evidence type="ECO:0000256" key="5">
    <source>
        <dbReference type="ARBA" id="ARBA00023163"/>
    </source>
</evidence>
<reference evidence="9 10" key="1">
    <citation type="submission" date="2020-08" db="EMBL/GenBank/DDBJ databases">
        <title>Genomic Encyclopedia of Type Strains, Phase IV (KMG-IV): sequencing the most valuable type-strain genomes for metagenomic binning, comparative biology and taxonomic classification.</title>
        <authorList>
            <person name="Goeker M."/>
        </authorList>
    </citation>
    <scope>NUCLEOTIDE SEQUENCE [LARGE SCALE GENOMIC DNA]</scope>
    <source>
        <strain evidence="9 10">DSM 40141</strain>
    </source>
</reference>
<keyword evidence="2" id="KW-0902">Two-component regulatory system</keyword>
<dbReference type="InterPro" id="IPR005158">
    <property type="entry name" value="BTAD"/>
</dbReference>
<evidence type="ECO:0000313" key="10">
    <source>
        <dbReference type="Proteomes" id="UP000540423"/>
    </source>
</evidence>
<feature type="compositionally biased region" description="Gly residues" evidence="7">
    <location>
        <begin position="246"/>
        <end position="268"/>
    </location>
</feature>
<dbReference type="PRINTS" id="PR00364">
    <property type="entry name" value="DISEASERSIST"/>
</dbReference>
<dbReference type="SMART" id="SM00862">
    <property type="entry name" value="Trans_reg_C"/>
    <property type="match status" value="1"/>
</dbReference>
<feature type="domain" description="OmpR/PhoB-type" evidence="8">
    <location>
        <begin position="1"/>
        <end position="96"/>
    </location>
</feature>
<dbReference type="InterPro" id="IPR001867">
    <property type="entry name" value="OmpR/PhoB-type_DNA-bd"/>
</dbReference>
<feature type="DNA-binding region" description="OmpR/PhoB-type" evidence="6">
    <location>
        <begin position="1"/>
        <end position="96"/>
    </location>
</feature>
<dbReference type="InterPro" id="IPR011990">
    <property type="entry name" value="TPR-like_helical_dom_sf"/>
</dbReference>
<evidence type="ECO:0000256" key="1">
    <source>
        <dbReference type="ARBA" id="ARBA00005820"/>
    </source>
</evidence>
<dbReference type="SMART" id="SM01043">
    <property type="entry name" value="BTAD"/>
    <property type="match status" value="1"/>
</dbReference>
<dbReference type="EMBL" id="JACHEM010000009">
    <property type="protein sequence ID" value="MBB6437386.1"/>
    <property type="molecule type" value="Genomic_DNA"/>
</dbReference>
<feature type="compositionally biased region" description="Pro residues" evidence="7">
    <location>
        <begin position="417"/>
        <end position="433"/>
    </location>
</feature>
<feature type="compositionally biased region" description="Low complexity" evidence="7">
    <location>
        <begin position="382"/>
        <end position="416"/>
    </location>
</feature>
<evidence type="ECO:0000256" key="6">
    <source>
        <dbReference type="PROSITE-ProRule" id="PRU01091"/>
    </source>
</evidence>
<evidence type="ECO:0000256" key="2">
    <source>
        <dbReference type="ARBA" id="ARBA00023012"/>
    </source>
</evidence>
<dbReference type="SUPFAM" id="SSF52540">
    <property type="entry name" value="P-loop containing nucleoside triphosphate hydrolases"/>
    <property type="match status" value="1"/>
</dbReference>
<dbReference type="PANTHER" id="PTHR35807">
    <property type="entry name" value="TRANSCRIPTIONAL REGULATOR REDD-RELATED"/>
    <property type="match status" value="1"/>
</dbReference>
<dbReference type="InterPro" id="IPR036388">
    <property type="entry name" value="WH-like_DNA-bd_sf"/>
</dbReference>
<keyword evidence="5" id="KW-0804">Transcription</keyword>
<dbReference type="PROSITE" id="PS51755">
    <property type="entry name" value="OMPR_PHOB"/>
    <property type="match status" value="1"/>
</dbReference>
<dbReference type="Gene3D" id="1.25.40.10">
    <property type="entry name" value="Tetratricopeptide repeat domain"/>
    <property type="match status" value="2"/>
</dbReference>
<comment type="caution">
    <text evidence="9">The sequence shown here is derived from an EMBL/GenBank/DDBJ whole genome shotgun (WGS) entry which is preliminary data.</text>
</comment>
<dbReference type="InterPro" id="IPR016032">
    <property type="entry name" value="Sig_transdc_resp-reg_C-effctor"/>
</dbReference>
<keyword evidence="4 6" id="KW-0238">DNA-binding</keyword>
<dbReference type="Gene3D" id="3.40.50.300">
    <property type="entry name" value="P-loop containing nucleotide triphosphate hydrolases"/>
    <property type="match status" value="1"/>
</dbReference>
<dbReference type="CDD" id="cd15831">
    <property type="entry name" value="BTAD"/>
    <property type="match status" value="1"/>
</dbReference>
<keyword evidence="3" id="KW-0805">Transcription regulation</keyword>
<evidence type="ECO:0000256" key="3">
    <source>
        <dbReference type="ARBA" id="ARBA00023015"/>
    </source>
</evidence>
<dbReference type="PANTHER" id="PTHR35807:SF1">
    <property type="entry name" value="TRANSCRIPTIONAL REGULATOR REDD"/>
    <property type="match status" value="1"/>
</dbReference>
<dbReference type="InterPro" id="IPR027417">
    <property type="entry name" value="P-loop_NTPase"/>
</dbReference>
<sequence length="1116" mass="116569">MEFRLLGAVSVATEAGELPLGPAKRRSVLAALLLRPNTAVPVDQLIDTIWDETPPAHARTVVQGHVSRLRALLTDGEAAAYGVELATRGSAYVLQTSESLLDAHRFEELVHLARQQRKPADAVLMLREALALWRGPALTGTVSSEPLQAAAHALEETRLVTVENLAEAYGDLGEHGRAAAVLRTEAVAHPMRESLAAALLQSLYRAGRQSDALDWYHRTRRLLSDELGVDPGRALQDAYRTILQGDGQGNGGRQTAGTGGAGRAGGTGVTRSTGPGADGTGAASGTRPSEGDEADGIAPGVPSHARTPTRSSRTPVTTTSSRASDAPQPSHVPHGASGRPRPADGTVFRAEAGADDNPGSPAATGHEGTSADPSRPAPSRTGSLPVPGAGPPAGTGAAAGPVSAPGTAPGSASGPSSPAPEPSWSAPPAPPGDRPASSPVPACAAEHPPEPGFLSRSPYTVPELLPRRPRGFLGRRDELDAVEDAAGWGEAPIVLVTGPAGVGKTALALHWAYRAVAAFPDGRLYADLHGFDTLANPEPADVVREFLVSLGVTGRAVPETPAAAAALYRRLTGGRRLLVVLDNAHSSEQVRPLLPSGGDCVTVVTSRNRLDGLIAADLARPVPLSVLGSEDATALLAGVIGPRRVTAEPEAARRLAELCDGLPLALRITAARLATHPERALHQHATELADEQRRLALLEIEDRGVEAELRLSVQKLRAEDRRTFLSLGAHTGKTFDRYAAGALARSTPDEAGAVLDRLAAAHLVQEAGPGRYALHDLVRLYARTLAEAEAGTGAGSWADAEPGIGVGGNAALRLVDHYLHTALAANAVAEPGSRPCCAIPDDAQKPHAVQKFDSRAEVIEWYAAEREALAGAMTAAEAADRPDRVWRLGVLQWPYVLWRVRDGWTPMLEQTLRAAVAVADPDAESRVRALLGWVLLEEGKPEAAYPHLELAPELAGRAGNPVDEAIGRINLSLAQQARGEAAEARQACVRAAGLARQAGDRQTEMLALQTLAEHCLRAGEPEAALRHSLDGLALDPADLGLLRRVLLQTAHGESLAQLGRMAEGVELLSLAAETAEQEGFHEGACRALSALLRLTGDSAAYGDRHARASAALASGR</sequence>
<dbReference type="Pfam" id="PF00486">
    <property type="entry name" value="Trans_reg_C"/>
    <property type="match status" value="1"/>
</dbReference>
<dbReference type="GO" id="GO:0006355">
    <property type="term" value="P:regulation of DNA-templated transcription"/>
    <property type="evidence" value="ECO:0007669"/>
    <property type="project" value="InterPro"/>
</dbReference>
<dbReference type="Pfam" id="PF03704">
    <property type="entry name" value="BTAD"/>
    <property type="match status" value="1"/>
</dbReference>
<feature type="region of interest" description="Disordered" evidence="7">
    <location>
        <begin position="243"/>
        <end position="470"/>
    </location>
</feature>
<protein>
    <submittedName>
        <fullName evidence="9">DNA-binding SARP family transcriptional activator/tetratricopeptide (TPR) repeat protein</fullName>
    </submittedName>
</protein>
<name>A0A7X0LRV9_9ACTN</name>
<dbReference type="Gene3D" id="1.10.10.10">
    <property type="entry name" value="Winged helix-like DNA-binding domain superfamily/Winged helix DNA-binding domain"/>
    <property type="match status" value="1"/>
</dbReference>
<dbReference type="SUPFAM" id="SSF46894">
    <property type="entry name" value="C-terminal effector domain of the bipartite response regulators"/>
    <property type="match status" value="1"/>
</dbReference>
<comment type="similarity">
    <text evidence="1">Belongs to the AfsR/DnrI/RedD regulatory family.</text>
</comment>
<dbReference type="InterPro" id="IPR051677">
    <property type="entry name" value="AfsR-DnrI-RedD_regulator"/>
</dbReference>
<evidence type="ECO:0000256" key="7">
    <source>
        <dbReference type="SAM" id="MobiDB-lite"/>
    </source>
</evidence>
<organism evidence="9 10">
    <name type="scientific">Streptomyces candidus</name>
    <dbReference type="NCBI Taxonomy" id="67283"/>
    <lineage>
        <taxon>Bacteria</taxon>
        <taxon>Bacillati</taxon>
        <taxon>Actinomycetota</taxon>
        <taxon>Actinomycetes</taxon>
        <taxon>Kitasatosporales</taxon>
        <taxon>Streptomycetaceae</taxon>
        <taxon>Streptomyces</taxon>
    </lineage>
</organism>
<evidence type="ECO:0000259" key="8">
    <source>
        <dbReference type="PROSITE" id="PS51755"/>
    </source>
</evidence>
<keyword evidence="10" id="KW-1185">Reference proteome</keyword>